<evidence type="ECO:0000313" key="1">
    <source>
        <dbReference type="EMBL" id="ACD83392.1"/>
    </source>
</evidence>
<dbReference type="AlphaFoldDB" id="B3DVN9"/>
<gene>
    <name evidence="1" type="ordered locus">Minf_1338</name>
</gene>
<organism evidence="1 2">
    <name type="scientific">Methylacidiphilum infernorum (isolate V4)</name>
    <name type="common">Methylokorus infernorum (strain V4)</name>
    <dbReference type="NCBI Taxonomy" id="481448"/>
    <lineage>
        <taxon>Bacteria</taxon>
        <taxon>Pseudomonadati</taxon>
        <taxon>Verrucomicrobiota</taxon>
        <taxon>Methylacidiphilae</taxon>
        <taxon>Methylacidiphilales</taxon>
        <taxon>Methylacidiphilaceae</taxon>
        <taxon>Methylacidiphilum (ex Ratnadevi et al. 2023)</taxon>
    </lineage>
</organism>
<dbReference type="STRING" id="481448.Minf_1338"/>
<reference evidence="1 2" key="1">
    <citation type="journal article" date="2008" name="Biol. Direct">
        <title>Complete genome sequence of the extremely acidophilic methanotroph isolate V4, Methylacidiphilum infernorum, a representative of the bacterial phylum Verrucomicrobia.</title>
        <authorList>
            <person name="Hou S."/>
            <person name="Makarova K.S."/>
            <person name="Saw J.H."/>
            <person name="Senin P."/>
            <person name="Ly B.V."/>
            <person name="Zhou Z."/>
            <person name="Ren Y."/>
            <person name="Wang J."/>
            <person name="Galperin M.Y."/>
            <person name="Omelchenko M.V."/>
            <person name="Wolf Y.I."/>
            <person name="Yutin N."/>
            <person name="Koonin E.V."/>
            <person name="Stott M.B."/>
            <person name="Mountain B.W."/>
            <person name="Crowe M.A."/>
            <person name="Smirnova A.V."/>
            <person name="Dunfield P.F."/>
            <person name="Feng L."/>
            <person name="Wang L."/>
            <person name="Alam M."/>
        </authorList>
    </citation>
    <scope>NUCLEOTIDE SEQUENCE [LARGE SCALE GENOMIC DNA]</scope>
    <source>
        <strain evidence="2">Isolate V4</strain>
    </source>
</reference>
<dbReference type="Proteomes" id="UP000009149">
    <property type="component" value="Chromosome"/>
</dbReference>
<accession>B3DVN9</accession>
<evidence type="ECO:0000313" key="2">
    <source>
        <dbReference type="Proteomes" id="UP000009149"/>
    </source>
</evidence>
<dbReference type="HOGENOM" id="CLU_2274053_0_0_0"/>
<protein>
    <submittedName>
        <fullName evidence="1">Uncharacterized protein</fullName>
    </submittedName>
</protein>
<name>B3DVN9_METI4</name>
<dbReference type="EMBL" id="CP000975">
    <property type="protein sequence ID" value="ACD83392.1"/>
    <property type="molecule type" value="Genomic_DNA"/>
</dbReference>
<sequence>MYLSAQNRSKRTPPTGNKCSISPFLGTVKSLPLLGEKEKKVAKGGYYCKMESKMEQARVSSEGPFLYISFFNAASKSRSCFPIFQEGFWLFSSVFFLPFLAS</sequence>
<proteinExistence type="predicted"/>
<dbReference type="KEGG" id="min:Minf_1338"/>